<evidence type="ECO:0000313" key="2">
    <source>
        <dbReference type="EMBL" id="NAW51843.1"/>
    </source>
</evidence>
<evidence type="ECO:0000256" key="1">
    <source>
        <dbReference type="SAM" id="Phobius"/>
    </source>
</evidence>
<dbReference type="Pfam" id="PF07843">
    <property type="entry name" value="DUF1634"/>
    <property type="match status" value="1"/>
</dbReference>
<evidence type="ECO:0000313" key="3">
    <source>
        <dbReference type="Proteomes" id="UP000553459"/>
    </source>
</evidence>
<dbReference type="AlphaFoldDB" id="A0A845PX90"/>
<feature type="transmembrane region" description="Helical" evidence="1">
    <location>
        <begin position="111"/>
        <end position="128"/>
    </location>
</feature>
<proteinExistence type="predicted"/>
<reference evidence="2 3" key="1">
    <citation type="submission" date="2019-11" db="EMBL/GenBank/DDBJ databases">
        <title>Characterization of Elizabethkingia argenteiflava sp. nov., isolated from inner surface of Soybean Pods.</title>
        <authorList>
            <person name="Mo S."/>
        </authorList>
    </citation>
    <scope>NUCLEOTIDE SEQUENCE [LARGE SCALE GENOMIC DNA]</scope>
    <source>
        <strain evidence="2 3">YB22</strain>
    </source>
</reference>
<keyword evidence="1" id="KW-0472">Membrane</keyword>
<keyword evidence="1" id="KW-0812">Transmembrane</keyword>
<feature type="transmembrane region" description="Helical" evidence="1">
    <location>
        <begin position="21"/>
        <end position="43"/>
    </location>
</feature>
<dbReference type="EMBL" id="JAAABJ010000629">
    <property type="protein sequence ID" value="NAW51843.1"/>
    <property type="molecule type" value="Genomic_DNA"/>
</dbReference>
<keyword evidence="3" id="KW-1185">Reference proteome</keyword>
<dbReference type="InterPro" id="IPR012861">
    <property type="entry name" value="DUF1634"/>
</dbReference>
<name>A0A845PX90_9FLAO</name>
<keyword evidence="1" id="KW-1133">Transmembrane helix</keyword>
<gene>
    <name evidence="2" type="ORF">GNY06_10875</name>
</gene>
<comment type="caution">
    <text evidence="2">The sequence shown here is derived from an EMBL/GenBank/DDBJ whole genome shotgun (WGS) entry which is preliminary data.</text>
</comment>
<feature type="transmembrane region" description="Helical" evidence="1">
    <location>
        <begin position="78"/>
        <end position="99"/>
    </location>
</feature>
<protein>
    <submittedName>
        <fullName evidence="2">DUF1634 domain-containing protein</fullName>
    </submittedName>
</protein>
<organism evidence="2 3">
    <name type="scientific">Elizabethkingia argenteiflava</name>
    <dbReference type="NCBI Taxonomy" id="2681556"/>
    <lineage>
        <taxon>Bacteria</taxon>
        <taxon>Pseudomonadati</taxon>
        <taxon>Bacteroidota</taxon>
        <taxon>Flavobacteriia</taxon>
        <taxon>Flavobacteriales</taxon>
        <taxon>Weeksellaceae</taxon>
        <taxon>Elizabethkingia</taxon>
    </lineage>
</organism>
<dbReference type="RefSeq" id="WP_166520100.1">
    <property type="nucleotide sequence ID" value="NZ_JAAABJ010000629.1"/>
</dbReference>
<sequence length="133" mass="14757">MKKYFSQQYWKDQDIQLLVGKILRAGVSIASLIVLVGGIMYLISYGGETLPDYSIFKGESIGYTNLSGIFLGVFDLKAVAVIQLGVVALLATPIFRVFFSLIGFLLEKDRLYIVITVMVLGIIFFSIFSDIKA</sequence>
<accession>A0A845PX90</accession>
<dbReference type="Proteomes" id="UP000553459">
    <property type="component" value="Unassembled WGS sequence"/>
</dbReference>